<protein>
    <submittedName>
        <fullName evidence="5">LuxR C-terminal-related transcriptional regulator</fullName>
    </submittedName>
</protein>
<evidence type="ECO:0000313" key="6">
    <source>
        <dbReference type="Proteomes" id="UP001164305"/>
    </source>
</evidence>
<gene>
    <name evidence="5" type="ORF">BRM3_11140</name>
</gene>
<dbReference type="RefSeq" id="WP_263593382.1">
    <property type="nucleotide sequence ID" value="NZ_CP107020.1"/>
</dbReference>
<dbReference type="PANTHER" id="PTHR44688:SF16">
    <property type="entry name" value="DNA-BINDING TRANSCRIPTIONAL ACTIVATOR DEVR_DOSR"/>
    <property type="match status" value="1"/>
</dbReference>
<name>A0ABY6FYZ8_9MICO</name>
<dbReference type="SMART" id="SM00421">
    <property type="entry name" value="HTH_LUXR"/>
    <property type="match status" value="1"/>
</dbReference>
<evidence type="ECO:0000259" key="4">
    <source>
        <dbReference type="PROSITE" id="PS50043"/>
    </source>
</evidence>
<dbReference type="InterPro" id="IPR016032">
    <property type="entry name" value="Sig_transdc_resp-reg_C-effctor"/>
</dbReference>
<sequence length="910" mass="99111">MTKDLSALAQRSVDGLQIALLVGRAGVGKSMLAGDVAKATGLRQIRLDLFPEDAATPGRSVRALARMLRVPRSEDGDVVDDLLAGFERMGRCLLLVEDVQWMDEVSQRTIWQVVRRATELPLMLVMTCVDTSGPLAEGVALMLRTLERGRLVDVVPFSETEVRDYVEEMFGIQLGAETLRRVYESTDGVPALLASVAQQLRMTESMDLDRALRSIVDRSRSSGLLVQQVGDVMDEASTQLRAALIALSLAGRLTSDQLTRVLDLQGLPDVSAHELVATTLVSSDDEYALRLAHPQYPSPILAYATGADRRDSHLALARVLRGVESLEHRAAVATVRTVPELLQEIDDRLHDAYAQVELDLAYRLARIGARIDESYAIEVVLAALRTRRPQLLRDLRERLVDTRPSVTRTVALAVIEDDVEGLRSASRRLARVDPREITDVRELLALAYAFQYIALRLVAEVVPPAVPDARRLIDEMADRQAEIADIDPAWGRELEMLELGLQLFVAATDFQYTTDVRLQHLDELRERIESSSRPEAMATTVAAMKGIIHHLHGDLGPARTELLRAVSGRTLAGPDLSMQAASALIDIEFQRGAWDTAHVQAHRQLTGVLDAMRPPQWGKPFVLASLVPACRGDESLITKSSMTRSIIEADHVGLAARAQWAAWRSVAVGGPAGTAAPELDALADAGRGLGPGAYLLTVLRVRDHLAAGARHRALEALGAFADEDFAPHAIAYARHHVDALLAADVHDDEAAEREFAAAAEEYAAYAAQNTSAPPRLYGAVLAEDWALHRARLGEGTPSRLAALLADAVLVTENCGAELWRDRLRALHGRIEPEAPLLLAPGGDPLSVLTAREREVVTLAAGGLSNRDISRALFVTVRTAEYHVHNALTKLGLSSRAQLREVIGEPQDSAA</sequence>
<dbReference type="InterPro" id="IPR036388">
    <property type="entry name" value="WH-like_DNA-bd_sf"/>
</dbReference>
<dbReference type="InterPro" id="IPR000792">
    <property type="entry name" value="Tscrpt_reg_LuxR_C"/>
</dbReference>
<dbReference type="Gene3D" id="1.10.10.10">
    <property type="entry name" value="Winged helix-like DNA-binding domain superfamily/Winged helix DNA-binding domain"/>
    <property type="match status" value="1"/>
</dbReference>
<evidence type="ECO:0000256" key="3">
    <source>
        <dbReference type="ARBA" id="ARBA00023163"/>
    </source>
</evidence>
<dbReference type="Pfam" id="PF00196">
    <property type="entry name" value="GerE"/>
    <property type="match status" value="1"/>
</dbReference>
<proteinExistence type="predicted"/>
<dbReference type="PROSITE" id="PS50043">
    <property type="entry name" value="HTH_LUXR_2"/>
    <property type="match status" value="1"/>
</dbReference>
<dbReference type="InterPro" id="IPR027417">
    <property type="entry name" value="P-loop_NTPase"/>
</dbReference>
<evidence type="ECO:0000256" key="2">
    <source>
        <dbReference type="ARBA" id="ARBA00023125"/>
    </source>
</evidence>
<dbReference type="Proteomes" id="UP001164305">
    <property type="component" value="Chromosome"/>
</dbReference>
<dbReference type="EMBL" id="CP107020">
    <property type="protein sequence ID" value="UYG16169.1"/>
    <property type="molecule type" value="Genomic_DNA"/>
</dbReference>
<organism evidence="5 6">
    <name type="scientific">Brachybacterium huguangmaarense</name>
    <dbReference type="NCBI Taxonomy" id="1652028"/>
    <lineage>
        <taxon>Bacteria</taxon>
        <taxon>Bacillati</taxon>
        <taxon>Actinomycetota</taxon>
        <taxon>Actinomycetes</taxon>
        <taxon>Micrococcales</taxon>
        <taxon>Dermabacteraceae</taxon>
        <taxon>Brachybacterium</taxon>
    </lineage>
</organism>
<keyword evidence="1" id="KW-0805">Transcription regulation</keyword>
<feature type="domain" description="HTH luxR-type" evidence="4">
    <location>
        <begin position="841"/>
        <end position="906"/>
    </location>
</feature>
<keyword evidence="2" id="KW-0238">DNA-binding</keyword>
<keyword evidence="6" id="KW-1185">Reference proteome</keyword>
<keyword evidence="3" id="KW-0804">Transcription</keyword>
<dbReference type="SUPFAM" id="SSF46894">
    <property type="entry name" value="C-terminal effector domain of the bipartite response regulators"/>
    <property type="match status" value="1"/>
</dbReference>
<dbReference type="PANTHER" id="PTHR44688">
    <property type="entry name" value="DNA-BINDING TRANSCRIPTIONAL ACTIVATOR DEVR_DOSR"/>
    <property type="match status" value="1"/>
</dbReference>
<evidence type="ECO:0000256" key="1">
    <source>
        <dbReference type="ARBA" id="ARBA00023015"/>
    </source>
</evidence>
<dbReference type="PRINTS" id="PR00038">
    <property type="entry name" value="HTHLUXR"/>
</dbReference>
<dbReference type="CDD" id="cd06170">
    <property type="entry name" value="LuxR_C_like"/>
    <property type="match status" value="1"/>
</dbReference>
<dbReference type="SUPFAM" id="SSF52540">
    <property type="entry name" value="P-loop containing nucleoside triphosphate hydrolases"/>
    <property type="match status" value="1"/>
</dbReference>
<evidence type="ECO:0000313" key="5">
    <source>
        <dbReference type="EMBL" id="UYG16169.1"/>
    </source>
</evidence>
<accession>A0ABY6FYZ8</accession>
<reference evidence="5" key="1">
    <citation type="submission" date="2022-10" db="EMBL/GenBank/DDBJ databases">
        <title>Whole-Genome Sequencing of Brachybacterium huguangmaarense BRM-3, Isolated from Betula schmidtii.</title>
        <authorList>
            <person name="Haam D."/>
        </authorList>
    </citation>
    <scope>NUCLEOTIDE SEQUENCE</scope>
    <source>
        <strain evidence="5">BRM-3</strain>
    </source>
</reference>